<name>I2FG54_9PSED</name>
<keyword evidence="2" id="KW-0614">Plasmid</keyword>
<proteinExistence type="predicted"/>
<accession>I2FG54</accession>
<feature type="compositionally biased region" description="Basic and acidic residues" evidence="1">
    <location>
        <begin position="169"/>
        <end position="184"/>
    </location>
</feature>
<evidence type="ECO:0000256" key="1">
    <source>
        <dbReference type="SAM" id="MobiDB-lite"/>
    </source>
</evidence>
<evidence type="ECO:0000313" key="2">
    <source>
        <dbReference type="EMBL" id="BAM13989.1"/>
    </source>
</evidence>
<feature type="region of interest" description="Disordered" evidence="1">
    <location>
        <begin position="164"/>
        <end position="248"/>
    </location>
</feature>
<dbReference type="EMBL" id="AB714582">
    <property type="protein sequence ID" value="BAM13989.1"/>
    <property type="molecule type" value="Genomic_DNA"/>
</dbReference>
<dbReference type="AlphaFoldDB" id="I2FG54"/>
<organism evidence="2">
    <name type="scientific">Pseudomonas sp. K-62</name>
    <dbReference type="NCBI Taxonomy" id="76885"/>
    <lineage>
        <taxon>Bacteria</taxon>
        <taxon>Pseudomonadati</taxon>
        <taxon>Pseudomonadota</taxon>
        <taxon>Gammaproteobacteria</taxon>
        <taxon>Pseudomonadales</taxon>
        <taxon>Pseudomonadaceae</taxon>
        <taxon>Pseudomonas</taxon>
    </lineage>
</organism>
<reference evidence="2" key="1">
    <citation type="submission" date="2012-04" db="EMBL/GenBank/DDBJ databases">
        <title>Nucleotide sequence of Pseudomonas sp. K-62 plasmid pMR68 containing mercury resistance genes.</title>
        <authorList>
            <person name="Kiyono M."/>
            <person name="Mochizuki Y."/>
            <person name="Koizawa K."/>
            <person name="Sone Y."/>
            <person name="Nakamura R."/>
            <person name="Pan-Hou H."/>
            <person name="Sakabe K."/>
        </authorList>
    </citation>
    <scope>NUCLEOTIDE SEQUENCE</scope>
    <source>
        <strain evidence="2">K-62</strain>
        <plasmid evidence="2">pMR68</plasmid>
    </source>
</reference>
<protein>
    <submittedName>
        <fullName evidence="2">Uncharacterized protein</fullName>
    </submittedName>
</protein>
<feature type="compositionally biased region" description="Basic and acidic residues" evidence="1">
    <location>
        <begin position="191"/>
        <end position="214"/>
    </location>
</feature>
<geneLocation type="plasmid" evidence="2">
    <name>pMR68</name>
</geneLocation>
<sequence length="248" mass="26263">MAADRVDELGALADQHVAGPEDHRGGLLGLALHGHEAHGRTLRGLTDRLGIGRIVLLPLDEGLHVSGRDQLHRVAELADLPAPVMRAGTGLHGDETGRLGGEEGQHLIAPQLPAEDRRTGGIRAVGLEDVLGQIQADGANLCHGRLPPVVLNTTILAHRCRRGASTPSLEDHHRHRRAEDERARGGCAAGRARDGRALPNLRGRDAGPDPEAGRHAHPGQPRRPQGGRRARGDRGSRSPALVPPAVLP</sequence>